<dbReference type="InterPro" id="IPR036388">
    <property type="entry name" value="WH-like_DNA-bd_sf"/>
</dbReference>
<organism evidence="4 5">
    <name type="scientific">Amycolatopsis regifaucium</name>
    <dbReference type="NCBI Taxonomy" id="546365"/>
    <lineage>
        <taxon>Bacteria</taxon>
        <taxon>Bacillati</taxon>
        <taxon>Actinomycetota</taxon>
        <taxon>Actinomycetes</taxon>
        <taxon>Pseudonocardiales</taxon>
        <taxon>Pseudonocardiaceae</taxon>
        <taxon>Amycolatopsis</taxon>
    </lineage>
</organism>
<keyword evidence="1" id="KW-0805">Transcription regulation</keyword>
<dbReference type="InterPro" id="IPR005471">
    <property type="entry name" value="Tscrpt_reg_IclR_N"/>
</dbReference>
<evidence type="ECO:0000313" key="5">
    <source>
        <dbReference type="Proteomes" id="UP000186883"/>
    </source>
</evidence>
<evidence type="ECO:0000259" key="3">
    <source>
        <dbReference type="PROSITE" id="PS51077"/>
    </source>
</evidence>
<dbReference type="PANTHER" id="PTHR30136:SF24">
    <property type="entry name" value="HTH-TYPE TRANSCRIPTIONAL REPRESSOR ALLR"/>
    <property type="match status" value="1"/>
</dbReference>
<gene>
    <name evidence="4" type="ORF">ATP06_0206565</name>
</gene>
<dbReference type="SUPFAM" id="SSF55781">
    <property type="entry name" value="GAF domain-like"/>
    <property type="match status" value="1"/>
</dbReference>
<dbReference type="InterPro" id="IPR036390">
    <property type="entry name" value="WH_DNA-bd_sf"/>
</dbReference>
<protein>
    <recommendedName>
        <fullName evidence="3">HTH iclR-type domain-containing protein</fullName>
    </recommendedName>
</protein>
<dbReference type="PROSITE" id="PS51077">
    <property type="entry name" value="HTH_ICLR"/>
    <property type="match status" value="1"/>
</dbReference>
<comment type="caution">
    <text evidence="4">The sequence shown here is derived from an EMBL/GenBank/DDBJ whole genome shotgun (WGS) entry which is preliminary data.</text>
</comment>
<dbReference type="PANTHER" id="PTHR30136">
    <property type="entry name" value="HELIX-TURN-HELIX TRANSCRIPTIONAL REGULATOR, ICLR FAMILY"/>
    <property type="match status" value="1"/>
</dbReference>
<keyword evidence="5" id="KW-1185">Reference proteome</keyword>
<sequence>MGEGSEVKKPRGAGRGVLEGVFGLLDELARAGEAGPTELAAATGVPKATVHRLLVQLVELGAVQRSAGRYRIGPRMVGLGQAWRPDPVLRAAAEEPLRALASAVRGERISVAVAEPHAGRTLIVGAIRGDADDVLPLRAGTLLPYGCAGDRMHATALPHLPEPPQTHSAREWKQLVADAKGRGLAVDHATDLDLPVSCMAAPIRNSLGEVVATLGAVVLDQRNLSTLSDPLRRAAALVGARLVMNPSV</sequence>
<proteinExistence type="predicted"/>
<dbReference type="InterPro" id="IPR050707">
    <property type="entry name" value="HTH_MetabolicPath_Reg"/>
</dbReference>
<evidence type="ECO:0000256" key="2">
    <source>
        <dbReference type="ARBA" id="ARBA00023163"/>
    </source>
</evidence>
<dbReference type="Gene3D" id="3.30.450.40">
    <property type="match status" value="1"/>
</dbReference>
<accession>A0ABX3DZT7</accession>
<feature type="domain" description="HTH iclR-type" evidence="3">
    <location>
        <begin position="15"/>
        <end position="74"/>
    </location>
</feature>
<dbReference type="SUPFAM" id="SSF46785">
    <property type="entry name" value="Winged helix' DNA-binding domain"/>
    <property type="match status" value="1"/>
</dbReference>
<dbReference type="Gene3D" id="1.10.10.10">
    <property type="entry name" value="Winged helix-like DNA-binding domain superfamily/Winged helix DNA-binding domain"/>
    <property type="match status" value="1"/>
</dbReference>
<evidence type="ECO:0000313" key="4">
    <source>
        <dbReference type="EMBL" id="OKA10002.1"/>
    </source>
</evidence>
<keyword evidence="2" id="KW-0804">Transcription</keyword>
<name>A0ABX3DZT7_9PSEU</name>
<reference evidence="4" key="1">
    <citation type="submission" date="2016-11" db="EMBL/GenBank/DDBJ databases">
        <title>Genome sequencing of Amycolatopsis regifaucium.</title>
        <authorList>
            <person name="Mayilraj S."/>
            <person name="Kaur N."/>
        </authorList>
    </citation>
    <scope>NUCLEOTIDE SEQUENCE [LARGE SCALE GENOMIC DNA]</scope>
    <source>
        <strain evidence="4">GY080</strain>
    </source>
</reference>
<dbReference type="InterPro" id="IPR029016">
    <property type="entry name" value="GAF-like_dom_sf"/>
</dbReference>
<dbReference type="Pfam" id="PF09339">
    <property type="entry name" value="HTH_IclR"/>
    <property type="match status" value="1"/>
</dbReference>
<evidence type="ECO:0000256" key="1">
    <source>
        <dbReference type="ARBA" id="ARBA00023015"/>
    </source>
</evidence>
<dbReference type="EMBL" id="LOBU02000006">
    <property type="protein sequence ID" value="OKA10002.1"/>
    <property type="molecule type" value="Genomic_DNA"/>
</dbReference>
<dbReference type="SMART" id="SM00346">
    <property type="entry name" value="HTH_ICLR"/>
    <property type="match status" value="1"/>
</dbReference>
<dbReference type="Proteomes" id="UP000186883">
    <property type="component" value="Unassembled WGS sequence"/>
</dbReference>